<dbReference type="Proteomes" id="UP000241587">
    <property type="component" value="Unassembled WGS sequence"/>
</dbReference>
<comment type="caution">
    <text evidence="1">The sequence shown here is derived from an EMBL/GenBank/DDBJ whole genome shotgun (WGS) entry which is preliminary data.</text>
</comment>
<accession>A0A2T4GD85</accession>
<reference evidence="1 2" key="1">
    <citation type="submission" date="2018-02" db="EMBL/GenBank/DDBJ databases">
        <title>Fusarium culmorum secondary metabolites in fungal-bacterial-plant interactions.</title>
        <authorList>
            <person name="Schmidt R."/>
        </authorList>
    </citation>
    <scope>NUCLEOTIDE SEQUENCE [LARGE SCALE GENOMIC DNA]</scope>
    <source>
        <strain evidence="1 2">PV</strain>
    </source>
</reference>
<dbReference type="EMBL" id="PVEM01000028">
    <property type="protein sequence ID" value="PTD01479.1"/>
    <property type="molecule type" value="Genomic_DNA"/>
</dbReference>
<evidence type="ECO:0000313" key="1">
    <source>
        <dbReference type="EMBL" id="PTD01479.1"/>
    </source>
</evidence>
<sequence>MYNLKKKHLEAAVEQNSICLLGLTSWSAAYILHKPNHGGTYTIASKQGNKTLPPELWNMILSYFEYDKYDPVYPVGITSVQLEHNISEPAVIFNKINSWCAFSGIKDGSDLSYYEDWLLNSSGGRKKQRPEYYPFFDFSKTVLPDQSITIPISHLEFNDNFLVCGLSAPQMIAHAEWGHVIYVVTVGSFALGARMGKLLWKNLPVYVPRGSAVVYKCFARYVLG</sequence>
<dbReference type="OrthoDB" id="4501419at2759"/>
<dbReference type="AlphaFoldDB" id="A0A2T4GD85"/>
<protein>
    <submittedName>
        <fullName evidence="1">Uncharacterized protein</fullName>
    </submittedName>
</protein>
<keyword evidence="2" id="KW-1185">Reference proteome</keyword>
<proteinExistence type="predicted"/>
<name>A0A2T4GD85_FUSCU</name>
<evidence type="ECO:0000313" key="2">
    <source>
        <dbReference type="Proteomes" id="UP000241587"/>
    </source>
</evidence>
<gene>
    <name evidence="1" type="ORF">FCULG_00010415</name>
</gene>
<organism evidence="1 2">
    <name type="scientific">Fusarium culmorum</name>
    <dbReference type="NCBI Taxonomy" id="5516"/>
    <lineage>
        <taxon>Eukaryota</taxon>
        <taxon>Fungi</taxon>
        <taxon>Dikarya</taxon>
        <taxon>Ascomycota</taxon>
        <taxon>Pezizomycotina</taxon>
        <taxon>Sordariomycetes</taxon>
        <taxon>Hypocreomycetidae</taxon>
        <taxon>Hypocreales</taxon>
        <taxon>Nectriaceae</taxon>
        <taxon>Fusarium</taxon>
    </lineage>
</organism>